<protein>
    <recommendedName>
        <fullName evidence="4">CCHC-type domain-containing protein</fullName>
    </recommendedName>
</protein>
<dbReference type="Gene3D" id="1.10.4020.10">
    <property type="entry name" value="DNA breaking-rejoining enzymes"/>
    <property type="match status" value="1"/>
</dbReference>
<dbReference type="Pfam" id="PF08284">
    <property type="entry name" value="RVP_2"/>
    <property type="match status" value="1"/>
</dbReference>
<evidence type="ECO:0008006" key="4">
    <source>
        <dbReference type="Google" id="ProtNLM"/>
    </source>
</evidence>
<dbReference type="SUPFAM" id="SSF47353">
    <property type="entry name" value="Retrovirus capsid dimerization domain-like"/>
    <property type="match status" value="1"/>
</dbReference>
<organism evidence="2 3">
    <name type="scientific">Araneus ventricosus</name>
    <name type="common">Orbweaver spider</name>
    <name type="synonym">Epeira ventricosa</name>
    <dbReference type="NCBI Taxonomy" id="182803"/>
    <lineage>
        <taxon>Eukaryota</taxon>
        <taxon>Metazoa</taxon>
        <taxon>Ecdysozoa</taxon>
        <taxon>Arthropoda</taxon>
        <taxon>Chelicerata</taxon>
        <taxon>Arachnida</taxon>
        <taxon>Araneae</taxon>
        <taxon>Araneomorphae</taxon>
        <taxon>Entelegynae</taxon>
        <taxon>Araneoidea</taxon>
        <taxon>Araneidae</taxon>
        <taxon>Araneus</taxon>
    </lineage>
</organism>
<sequence length="312" mass="35669">MLLKRFKLSAEKFRLLFSQHRKAIDSTWKDFYFEIRTYLEGWLTELKIETFEKLKDLIITDQIKKKCPPDYRDHFIDDWSGIISSSKLAAKLDSFDNMKVGLQKKSQPPQNRNKVWVKSTLSTVEHENTISSRKQQFSTKPIPKVNNRDYAPRKQEDRPPVKCYGCGTPGFIRAKCPNCITEPKAESSRFEYLEASSCFATTAPVSTVYLRVNEIFGKACVDTGSSHSIAGETLYTLLKDEGAKFRNGTMCISLADGQRLTEYVLITTVTLEIEGRKFHQELIALPNAKKNRTLLGTDFLKKSGIMLDLKNQ</sequence>
<dbReference type="InterPro" id="IPR038269">
    <property type="entry name" value="SCAN_sf"/>
</dbReference>
<dbReference type="CDD" id="cd00303">
    <property type="entry name" value="retropepsin_like"/>
    <property type="match status" value="1"/>
</dbReference>
<name>A0A4Y2NR43_ARAVE</name>
<dbReference type="SUPFAM" id="SSF50630">
    <property type="entry name" value="Acid proteases"/>
    <property type="match status" value="1"/>
</dbReference>
<dbReference type="InterPro" id="IPR021109">
    <property type="entry name" value="Peptidase_aspartic_dom_sf"/>
</dbReference>
<evidence type="ECO:0000313" key="3">
    <source>
        <dbReference type="Proteomes" id="UP000499080"/>
    </source>
</evidence>
<feature type="compositionally biased region" description="Polar residues" evidence="1">
    <location>
        <begin position="127"/>
        <end position="139"/>
    </location>
</feature>
<reference evidence="2 3" key="1">
    <citation type="journal article" date="2019" name="Sci. Rep.">
        <title>Orb-weaving spider Araneus ventricosus genome elucidates the spidroin gene catalogue.</title>
        <authorList>
            <person name="Kono N."/>
            <person name="Nakamura H."/>
            <person name="Ohtoshi R."/>
            <person name="Moran D.A.P."/>
            <person name="Shinohara A."/>
            <person name="Yoshida Y."/>
            <person name="Fujiwara M."/>
            <person name="Mori M."/>
            <person name="Tomita M."/>
            <person name="Arakawa K."/>
        </authorList>
    </citation>
    <scope>NUCLEOTIDE SEQUENCE [LARGE SCALE GENOMIC DNA]</scope>
</reference>
<feature type="region of interest" description="Disordered" evidence="1">
    <location>
        <begin position="127"/>
        <end position="156"/>
    </location>
</feature>
<proteinExistence type="predicted"/>
<gene>
    <name evidence="2" type="ORF">AVEN_204095_1</name>
</gene>
<accession>A0A4Y2NR43</accession>
<keyword evidence="3" id="KW-1185">Reference proteome</keyword>
<comment type="caution">
    <text evidence="2">The sequence shown here is derived from an EMBL/GenBank/DDBJ whole genome shotgun (WGS) entry which is preliminary data.</text>
</comment>
<dbReference type="Proteomes" id="UP000499080">
    <property type="component" value="Unassembled WGS sequence"/>
</dbReference>
<dbReference type="AlphaFoldDB" id="A0A4Y2NR43"/>
<feature type="compositionally biased region" description="Basic and acidic residues" evidence="1">
    <location>
        <begin position="146"/>
        <end position="156"/>
    </location>
</feature>
<dbReference type="OrthoDB" id="6432602at2759"/>
<dbReference type="PANTHER" id="PTHR46888:SF1">
    <property type="entry name" value="RIBONUCLEASE H"/>
    <property type="match status" value="1"/>
</dbReference>
<evidence type="ECO:0000256" key="1">
    <source>
        <dbReference type="SAM" id="MobiDB-lite"/>
    </source>
</evidence>
<dbReference type="PANTHER" id="PTHR46888">
    <property type="entry name" value="ZINC KNUCKLE DOMAINCONTAINING PROTEIN-RELATED"/>
    <property type="match status" value="1"/>
</dbReference>
<dbReference type="EMBL" id="BGPR01009563">
    <property type="protein sequence ID" value="GBN40840.1"/>
    <property type="molecule type" value="Genomic_DNA"/>
</dbReference>
<evidence type="ECO:0000313" key="2">
    <source>
        <dbReference type="EMBL" id="GBN40840.1"/>
    </source>
</evidence>
<dbReference type="Gene3D" id="2.40.70.10">
    <property type="entry name" value="Acid Proteases"/>
    <property type="match status" value="1"/>
</dbReference>